<feature type="transmembrane region" description="Helical" evidence="1">
    <location>
        <begin position="55"/>
        <end position="81"/>
    </location>
</feature>
<comment type="caution">
    <text evidence="3">The sequence shown here is derived from an EMBL/GenBank/DDBJ whole genome shotgun (WGS) entry which is preliminary data.</text>
</comment>
<proteinExistence type="predicted"/>
<feature type="signal peptide" evidence="2">
    <location>
        <begin position="1"/>
        <end position="20"/>
    </location>
</feature>
<feature type="chain" id="PRO_5040826512" evidence="2">
    <location>
        <begin position="21"/>
        <end position="117"/>
    </location>
</feature>
<dbReference type="Proteomes" id="UP001142393">
    <property type="component" value="Unassembled WGS sequence"/>
</dbReference>
<keyword evidence="1" id="KW-0812">Transmembrane</keyword>
<keyword evidence="1" id="KW-1133">Transmembrane helix</keyword>
<name>A0A9W8TUT3_9AGAR</name>
<keyword evidence="4" id="KW-1185">Reference proteome</keyword>
<sequence>MWIPFFFFFFGGLSIPVSQALLAHLFSYNITWSATVKEVQRSNFFKEIPKIAKRFWFPLIVSSILIFAIIILSTSLVPIGWRIDGSSWAVIFPLAVVASCHILFPIVLNPWLMVFSY</sequence>
<organism evidence="3 4">
    <name type="scientific">Lentinula detonsa</name>
    <dbReference type="NCBI Taxonomy" id="2804962"/>
    <lineage>
        <taxon>Eukaryota</taxon>
        <taxon>Fungi</taxon>
        <taxon>Dikarya</taxon>
        <taxon>Basidiomycota</taxon>
        <taxon>Agaricomycotina</taxon>
        <taxon>Agaricomycetes</taxon>
        <taxon>Agaricomycetidae</taxon>
        <taxon>Agaricales</taxon>
        <taxon>Marasmiineae</taxon>
        <taxon>Omphalotaceae</taxon>
        <taxon>Lentinula</taxon>
    </lineage>
</organism>
<feature type="transmembrane region" description="Helical" evidence="1">
    <location>
        <begin position="88"/>
        <end position="108"/>
    </location>
</feature>
<evidence type="ECO:0000313" key="3">
    <source>
        <dbReference type="EMBL" id="KAJ3740999.1"/>
    </source>
</evidence>
<accession>A0A9W8TUT3</accession>
<reference evidence="3 4" key="1">
    <citation type="journal article" date="2023" name="Proc. Natl. Acad. Sci. U.S.A.">
        <title>A global phylogenomic analysis of the shiitake genus Lentinula.</title>
        <authorList>
            <person name="Sierra-Patev S."/>
            <person name="Min B."/>
            <person name="Naranjo-Ortiz M."/>
            <person name="Looney B."/>
            <person name="Konkel Z."/>
            <person name="Slot J.C."/>
            <person name="Sakamoto Y."/>
            <person name="Steenwyk J.L."/>
            <person name="Rokas A."/>
            <person name="Carro J."/>
            <person name="Camarero S."/>
            <person name="Ferreira P."/>
            <person name="Molpeceres G."/>
            <person name="Ruiz-Duenas F.J."/>
            <person name="Serrano A."/>
            <person name="Henrissat B."/>
            <person name="Drula E."/>
            <person name="Hughes K.W."/>
            <person name="Mata J.L."/>
            <person name="Ishikawa N.K."/>
            <person name="Vargas-Isla R."/>
            <person name="Ushijima S."/>
            <person name="Smith C.A."/>
            <person name="Donoghue J."/>
            <person name="Ahrendt S."/>
            <person name="Andreopoulos W."/>
            <person name="He G."/>
            <person name="LaButti K."/>
            <person name="Lipzen A."/>
            <person name="Ng V."/>
            <person name="Riley R."/>
            <person name="Sandor L."/>
            <person name="Barry K."/>
            <person name="Martinez A.T."/>
            <person name="Xiao Y."/>
            <person name="Gibbons J.G."/>
            <person name="Terashima K."/>
            <person name="Grigoriev I.V."/>
            <person name="Hibbett D."/>
        </authorList>
    </citation>
    <scope>NUCLEOTIDE SEQUENCE [LARGE SCALE GENOMIC DNA]</scope>
    <source>
        <strain evidence="3 4">TFB7810</strain>
    </source>
</reference>
<dbReference type="PANTHER" id="PTHR35408">
    <property type="entry name" value="CHROMOSOME 15, WHOLE GENOME SHOTGUN SEQUENCE"/>
    <property type="match status" value="1"/>
</dbReference>
<gene>
    <name evidence="3" type="ORF">DFH05DRAFT_392290</name>
</gene>
<dbReference type="AlphaFoldDB" id="A0A9W8TUT3"/>
<evidence type="ECO:0000256" key="1">
    <source>
        <dbReference type="SAM" id="Phobius"/>
    </source>
</evidence>
<evidence type="ECO:0000256" key="2">
    <source>
        <dbReference type="SAM" id="SignalP"/>
    </source>
</evidence>
<evidence type="ECO:0000313" key="4">
    <source>
        <dbReference type="Proteomes" id="UP001142393"/>
    </source>
</evidence>
<dbReference type="EMBL" id="JANVFU010000013">
    <property type="protein sequence ID" value="KAJ3740999.1"/>
    <property type="molecule type" value="Genomic_DNA"/>
</dbReference>
<protein>
    <submittedName>
        <fullName evidence="3">Uncharacterized protein</fullName>
    </submittedName>
</protein>
<keyword evidence="2" id="KW-0732">Signal</keyword>
<dbReference type="PANTHER" id="PTHR35408:SF3">
    <property type="entry name" value="GLYCOSYLTRANSFERASE 2-LIKE DOMAIN-CONTAINING PROTEIN"/>
    <property type="match status" value="1"/>
</dbReference>
<keyword evidence="1" id="KW-0472">Membrane</keyword>